<feature type="compositionally biased region" description="Basic and acidic residues" evidence="1">
    <location>
        <begin position="53"/>
        <end position="62"/>
    </location>
</feature>
<accession>A0A328TIV8</accession>
<sequence length="62" mass="6938">QWHQFTIARSLQQCPQENAHAPQRSPSETMEQHSSSMVKSDHHLPGLPAGAENAKHDKHSSQ</sequence>
<comment type="caution">
    <text evidence="2">The sequence shown here is derived from an EMBL/GenBank/DDBJ whole genome shotgun (WGS) entry which is preliminary data.</text>
</comment>
<reference evidence="2" key="1">
    <citation type="submission" date="2018-04" db="EMBL/GenBank/DDBJ databases">
        <title>Genomes of the Obligate Erwinia dacicola and Facultative Enterobacter sp. OLF Endosymbionts of the Olive Fruit fly, Bactrocera oleae.</title>
        <authorList>
            <person name="Estes A.M."/>
            <person name="Hearn D.J."/>
            <person name="Agarwal S."/>
            <person name="Pierson E.A."/>
            <person name="Dunning-Hotopp J.C."/>
        </authorList>
    </citation>
    <scope>NUCLEOTIDE SEQUENCE [LARGE SCALE GENOMIC DNA]</scope>
    <source>
        <strain evidence="2">Oroville</strain>
    </source>
</reference>
<dbReference type="Proteomes" id="UP000244334">
    <property type="component" value="Unassembled WGS sequence"/>
</dbReference>
<evidence type="ECO:0000313" key="2">
    <source>
        <dbReference type="EMBL" id="RAP70557.1"/>
    </source>
</evidence>
<proteinExistence type="predicted"/>
<name>A0A328TIV8_9GAMM</name>
<gene>
    <name evidence="2" type="ORF">ACZ87_02638</name>
</gene>
<keyword evidence="3" id="KW-1185">Reference proteome</keyword>
<feature type="region of interest" description="Disordered" evidence="1">
    <location>
        <begin position="1"/>
        <end position="62"/>
    </location>
</feature>
<evidence type="ECO:0000313" key="3">
    <source>
        <dbReference type="Proteomes" id="UP000244334"/>
    </source>
</evidence>
<feature type="compositionally biased region" description="Polar residues" evidence="1">
    <location>
        <begin position="1"/>
        <end position="16"/>
    </location>
</feature>
<feature type="non-terminal residue" evidence="2">
    <location>
        <position position="1"/>
    </location>
</feature>
<protein>
    <submittedName>
        <fullName evidence="2">Uncharacterized protein</fullName>
    </submittedName>
</protein>
<organism evidence="2 3">
    <name type="scientific">Candidatus Erwinia dacicola</name>
    <dbReference type="NCBI Taxonomy" id="252393"/>
    <lineage>
        <taxon>Bacteria</taxon>
        <taxon>Pseudomonadati</taxon>
        <taxon>Pseudomonadota</taxon>
        <taxon>Gammaproteobacteria</taxon>
        <taxon>Enterobacterales</taxon>
        <taxon>Erwiniaceae</taxon>
        <taxon>Erwinia</taxon>
    </lineage>
</organism>
<evidence type="ECO:0000256" key="1">
    <source>
        <dbReference type="SAM" id="MobiDB-lite"/>
    </source>
</evidence>
<dbReference type="EMBL" id="LJAM02000316">
    <property type="protein sequence ID" value="RAP70557.1"/>
    <property type="molecule type" value="Genomic_DNA"/>
</dbReference>
<feature type="compositionally biased region" description="Polar residues" evidence="1">
    <location>
        <begin position="24"/>
        <end position="38"/>
    </location>
</feature>
<dbReference type="AlphaFoldDB" id="A0A328TIV8"/>